<reference evidence="1" key="1">
    <citation type="submission" date="2023-08" db="EMBL/GenBank/DDBJ databases">
        <title>Reference Genome Resource for the Citrus Pathogen Phytophthora citrophthora.</title>
        <authorList>
            <person name="Moller H."/>
            <person name="Coetzee B."/>
            <person name="Rose L.J."/>
            <person name="Van Niekerk J.M."/>
        </authorList>
    </citation>
    <scope>NUCLEOTIDE SEQUENCE</scope>
    <source>
        <strain evidence="1">STE-U-9442</strain>
    </source>
</reference>
<name>A0AAD9LMY0_9STRA</name>
<accession>A0AAD9LMY0</accession>
<gene>
    <name evidence="1" type="ORF">P3T76_008125</name>
</gene>
<evidence type="ECO:0000313" key="1">
    <source>
        <dbReference type="EMBL" id="KAK1940674.1"/>
    </source>
</evidence>
<comment type="caution">
    <text evidence="1">The sequence shown here is derived from an EMBL/GenBank/DDBJ whole genome shotgun (WGS) entry which is preliminary data.</text>
</comment>
<dbReference type="Proteomes" id="UP001259832">
    <property type="component" value="Unassembled WGS sequence"/>
</dbReference>
<sequence>MEDDLVLNQLKQRAEAAIPQLPNVFAANGISFPSGGGGYAFDKDIWSHVQTGDFQSTLICVRRVPFAMHSTSAVIWETLSYPDKSFASEENSGHDVAQVLERLPNLCAMKVQGQLQRKFGDYLHLDYYAVVRRTEIYNASVFVWQSFSKLADEGIEYRDTMWGAVTRCPSGGLESIVTVVSQSQLETVGRIGDASDLLALLMPATDACIESILSSADNMLIEDSFSHKDTLVQVSDV</sequence>
<protein>
    <submittedName>
        <fullName evidence="1">Uncharacterized protein</fullName>
    </submittedName>
</protein>
<evidence type="ECO:0000313" key="2">
    <source>
        <dbReference type="Proteomes" id="UP001259832"/>
    </source>
</evidence>
<keyword evidence="2" id="KW-1185">Reference proteome</keyword>
<dbReference type="EMBL" id="JASMQC010000014">
    <property type="protein sequence ID" value="KAK1940674.1"/>
    <property type="molecule type" value="Genomic_DNA"/>
</dbReference>
<dbReference type="AlphaFoldDB" id="A0AAD9LMY0"/>
<proteinExistence type="predicted"/>
<organism evidence="1 2">
    <name type="scientific">Phytophthora citrophthora</name>
    <dbReference type="NCBI Taxonomy" id="4793"/>
    <lineage>
        <taxon>Eukaryota</taxon>
        <taxon>Sar</taxon>
        <taxon>Stramenopiles</taxon>
        <taxon>Oomycota</taxon>
        <taxon>Peronosporomycetes</taxon>
        <taxon>Peronosporales</taxon>
        <taxon>Peronosporaceae</taxon>
        <taxon>Phytophthora</taxon>
    </lineage>
</organism>